<evidence type="ECO:0000313" key="3">
    <source>
        <dbReference type="EMBL" id="KOF13698.1"/>
    </source>
</evidence>
<evidence type="ECO:0000256" key="1">
    <source>
        <dbReference type="ARBA" id="ARBA00008270"/>
    </source>
</evidence>
<dbReference type="RefSeq" id="WP_053252418.1">
    <property type="nucleotide sequence ID" value="NZ_LGAP01000033.1"/>
</dbReference>
<dbReference type="GO" id="GO:0016853">
    <property type="term" value="F:isomerase activity"/>
    <property type="evidence" value="ECO:0007669"/>
    <property type="project" value="TreeGrafter"/>
</dbReference>
<dbReference type="InterPro" id="IPR003719">
    <property type="entry name" value="Phenazine_PhzF-like"/>
</dbReference>
<organism evidence="3 4">
    <name type="scientific">Ensifer adhaerens</name>
    <name type="common">Sinorhizobium morelense</name>
    <dbReference type="NCBI Taxonomy" id="106592"/>
    <lineage>
        <taxon>Bacteria</taxon>
        <taxon>Pseudomonadati</taxon>
        <taxon>Pseudomonadota</taxon>
        <taxon>Alphaproteobacteria</taxon>
        <taxon>Hyphomicrobiales</taxon>
        <taxon>Rhizobiaceae</taxon>
        <taxon>Sinorhizobium/Ensifer group</taxon>
        <taxon>Ensifer</taxon>
    </lineage>
</organism>
<gene>
    <name evidence="3" type="ORF">AC244_29775</name>
</gene>
<reference evidence="4" key="1">
    <citation type="submission" date="2015-07" db="EMBL/GenBank/DDBJ databases">
        <title>Whole genome sequence of an Ensifer adhaerens strain isolated from a cave pool in the Wind Cave National Park.</title>
        <authorList>
            <person name="Eng W.W.H."/>
            <person name="Gan H.M."/>
            <person name="Barton H.A."/>
            <person name="Savka M.A."/>
        </authorList>
    </citation>
    <scope>NUCLEOTIDE SEQUENCE [LARGE SCALE GENOMIC DNA]</scope>
    <source>
        <strain evidence="4">SD006</strain>
    </source>
</reference>
<feature type="active site" evidence="2">
    <location>
        <position position="45"/>
    </location>
</feature>
<dbReference type="Pfam" id="PF02567">
    <property type="entry name" value="PhzC-PhzF"/>
    <property type="match status" value="1"/>
</dbReference>
<dbReference type="PANTHER" id="PTHR13774:SF32">
    <property type="entry name" value="ANTISENSE-ENHANCING SEQUENCE 1"/>
    <property type="match status" value="1"/>
</dbReference>
<dbReference type="AlphaFoldDB" id="A0A0L8BGK1"/>
<proteinExistence type="inferred from homology"/>
<dbReference type="PATRIC" id="fig|106592.7.peg.5113"/>
<comment type="similarity">
    <text evidence="1">Belongs to the PhzF family.</text>
</comment>
<comment type="caution">
    <text evidence="3">The sequence shown here is derived from an EMBL/GenBank/DDBJ whole genome shotgun (WGS) entry which is preliminary data.</text>
</comment>
<dbReference type="EMBL" id="LGAP01000033">
    <property type="protein sequence ID" value="KOF13698.1"/>
    <property type="molecule type" value="Genomic_DNA"/>
</dbReference>
<dbReference type="PANTHER" id="PTHR13774">
    <property type="entry name" value="PHENAZINE BIOSYNTHESIS PROTEIN"/>
    <property type="match status" value="1"/>
</dbReference>
<dbReference type="NCBIfam" id="TIGR00654">
    <property type="entry name" value="PhzF_family"/>
    <property type="match status" value="1"/>
</dbReference>
<dbReference type="GO" id="GO:0005737">
    <property type="term" value="C:cytoplasm"/>
    <property type="evidence" value="ECO:0007669"/>
    <property type="project" value="TreeGrafter"/>
</dbReference>
<accession>A0A0L8BGK1</accession>
<evidence type="ECO:0000313" key="4">
    <source>
        <dbReference type="Proteomes" id="UP000037425"/>
    </source>
</evidence>
<evidence type="ECO:0000256" key="2">
    <source>
        <dbReference type="PIRSR" id="PIRSR016184-1"/>
    </source>
</evidence>
<dbReference type="Gene3D" id="3.10.310.10">
    <property type="entry name" value="Diaminopimelate Epimerase, Chain A, domain 1"/>
    <property type="match status" value="2"/>
</dbReference>
<dbReference type="SUPFAM" id="SSF54506">
    <property type="entry name" value="Diaminopimelate epimerase-like"/>
    <property type="match status" value="1"/>
</dbReference>
<sequence length="288" mass="30329">MRKYKVVDAFTTKPTLGNPVAVVLDAEGLADDEMQSIARWTNLSETTFVLPAQSAEADYLLRIFTPRSELPFAGHPTLGSAHAIIEAGWAVPRDGLLVQECGVGLVTIKVQEEGHDRKITLDLPPAQTRDLTLEEIVELEAILGHPVLKEHAPAVIDVGAVWIVAAVADASIVSTLTPDFARSAKFERKLGATGITVFGKQSGLGDDIEVRSFAPSCGVDEDPVCGSGNGSVAVFRTQRGLVPFASMYVASQGRCVGRDGKVAISIGAQGQVSVGGSCVTCVDGVLTF</sequence>
<name>A0A0L8BGK1_ENSAD</name>
<protein>
    <submittedName>
        <fullName evidence="3">Phenazine biosynthesis protein PhzF</fullName>
    </submittedName>
</protein>
<dbReference type="PIRSF" id="PIRSF016184">
    <property type="entry name" value="PhzC_PhzF"/>
    <property type="match status" value="1"/>
</dbReference>
<dbReference type="Proteomes" id="UP000037425">
    <property type="component" value="Unassembled WGS sequence"/>
</dbReference>